<organism evidence="2 3">
    <name type="scientific">Litoribrevibacter albus</name>
    <dbReference type="NCBI Taxonomy" id="1473156"/>
    <lineage>
        <taxon>Bacteria</taxon>
        <taxon>Pseudomonadati</taxon>
        <taxon>Pseudomonadota</taxon>
        <taxon>Gammaproteobacteria</taxon>
        <taxon>Oceanospirillales</taxon>
        <taxon>Oceanospirillaceae</taxon>
        <taxon>Litoribrevibacter</taxon>
    </lineage>
</organism>
<accession>A0AA37W5Z6</accession>
<dbReference type="InterPro" id="IPR031409">
    <property type="entry name" value="Darcynin"/>
</dbReference>
<keyword evidence="3" id="KW-1185">Reference proteome</keyword>
<dbReference type="AlphaFoldDB" id="A0AA37W5Z6"/>
<dbReference type="Pfam" id="PF17074">
    <property type="entry name" value="Darcynin"/>
    <property type="match status" value="1"/>
</dbReference>
<dbReference type="EMBL" id="BSNM01000003">
    <property type="protein sequence ID" value="GLQ29968.1"/>
    <property type="molecule type" value="Genomic_DNA"/>
</dbReference>
<comment type="similarity">
    <text evidence="1">Belongs to the darcynin family.</text>
</comment>
<gene>
    <name evidence="2" type="ORF">GCM10007876_04460</name>
</gene>
<dbReference type="Gene3D" id="3.30.70.3420">
    <property type="match status" value="1"/>
</dbReference>
<evidence type="ECO:0000313" key="3">
    <source>
        <dbReference type="Proteomes" id="UP001161389"/>
    </source>
</evidence>
<protein>
    <submittedName>
        <fullName evidence="2">Darcynin</fullName>
    </submittedName>
</protein>
<evidence type="ECO:0000256" key="1">
    <source>
        <dbReference type="ARBA" id="ARBA00006869"/>
    </source>
</evidence>
<reference evidence="2" key="2">
    <citation type="submission" date="2023-01" db="EMBL/GenBank/DDBJ databases">
        <title>Draft genome sequence of Litoribrevibacter albus strain NBRC 110071.</title>
        <authorList>
            <person name="Sun Q."/>
            <person name="Mori K."/>
        </authorList>
    </citation>
    <scope>NUCLEOTIDE SEQUENCE</scope>
    <source>
        <strain evidence="2">NBRC 110071</strain>
    </source>
</reference>
<evidence type="ECO:0000313" key="2">
    <source>
        <dbReference type="EMBL" id="GLQ29968.1"/>
    </source>
</evidence>
<dbReference type="Proteomes" id="UP001161389">
    <property type="component" value="Unassembled WGS sequence"/>
</dbReference>
<proteinExistence type="inferred from homology"/>
<comment type="caution">
    <text evidence="2">The sequence shown here is derived from an EMBL/GenBank/DDBJ whole genome shotgun (WGS) entry which is preliminary data.</text>
</comment>
<sequence>MTRKYTFFVHMNATKEWLSMSREERGQYFDKIQSNIFSNYPSVSVRLYDAEAFTTKCSDIAVYETENIQDYYFLIEALRDTEIYTVPYFEIVDIFPAIEDGFAEYESSVGTSA</sequence>
<name>A0AA37W5Z6_9GAMM</name>
<reference evidence="2" key="1">
    <citation type="journal article" date="2014" name="Int. J. Syst. Evol. Microbiol.">
        <title>Complete genome sequence of Corynebacterium casei LMG S-19264T (=DSM 44701T), isolated from a smear-ripened cheese.</title>
        <authorList>
            <consortium name="US DOE Joint Genome Institute (JGI-PGF)"/>
            <person name="Walter F."/>
            <person name="Albersmeier A."/>
            <person name="Kalinowski J."/>
            <person name="Ruckert C."/>
        </authorList>
    </citation>
    <scope>NUCLEOTIDE SEQUENCE</scope>
    <source>
        <strain evidence="2">NBRC 110071</strain>
    </source>
</reference>
<dbReference type="RefSeq" id="WP_284378272.1">
    <property type="nucleotide sequence ID" value="NZ_BSNM01000003.1"/>
</dbReference>